<comment type="caution">
    <text evidence="2">The sequence shown here is derived from an EMBL/GenBank/DDBJ whole genome shotgun (WGS) entry which is preliminary data.</text>
</comment>
<sequence>MARLPAYYDGDDECCCNFDYHQPGVPGLVDPALAGSPPPGFGAERRHPPELPNI</sequence>
<dbReference type="RefSeq" id="WP_160611159.1">
    <property type="nucleotide sequence ID" value="NZ_WTZA01000001.1"/>
</dbReference>
<feature type="compositionally biased region" description="Basic and acidic residues" evidence="1">
    <location>
        <begin position="43"/>
        <end position="54"/>
    </location>
</feature>
<protein>
    <submittedName>
        <fullName evidence="2">Uncharacterized protein</fullName>
    </submittedName>
</protein>
<evidence type="ECO:0000313" key="3">
    <source>
        <dbReference type="Proteomes" id="UP000439522"/>
    </source>
</evidence>
<name>A0A6I4TFU2_9SPHN</name>
<accession>A0A6I4TFU2</accession>
<organism evidence="2 3">
    <name type="scientific">Tsuneonella aeria</name>
    <dbReference type="NCBI Taxonomy" id="1837929"/>
    <lineage>
        <taxon>Bacteria</taxon>
        <taxon>Pseudomonadati</taxon>
        <taxon>Pseudomonadota</taxon>
        <taxon>Alphaproteobacteria</taxon>
        <taxon>Sphingomonadales</taxon>
        <taxon>Erythrobacteraceae</taxon>
        <taxon>Tsuneonella</taxon>
    </lineage>
</organism>
<dbReference type="EMBL" id="WTZA01000001">
    <property type="protein sequence ID" value="MXO75526.1"/>
    <property type="molecule type" value="Genomic_DNA"/>
</dbReference>
<evidence type="ECO:0000256" key="1">
    <source>
        <dbReference type="SAM" id="MobiDB-lite"/>
    </source>
</evidence>
<evidence type="ECO:0000313" key="2">
    <source>
        <dbReference type="EMBL" id="MXO75526.1"/>
    </source>
</evidence>
<reference evidence="2 3" key="1">
    <citation type="submission" date="2019-12" db="EMBL/GenBank/DDBJ databases">
        <title>Genomic-based taxomic classification of the family Erythrobacteraceae.</title>
        <authorList>
            <person name="Xu L."/>
        </authorList>
    </citation>
    <scope>NUCLEOTIDE SEQUENCE [LARGE SCALE GENOMIC DNA]</scope>
    <source>
        <strain evidence="2 3">100921-2</strain>
    </source>
</reference>
<gene>
    <name evidence="2" type="ORF">GRI40_09890</name>
</gene>
<dbReference type="Proteomes" id="UP000439522">
    <property type="component" value="Unassembled WGS sequence"/>
</dbReference>
<feature type="region of interest" description="Disordered" evidence="1">
    <location>
        <begin position="29"/>
        <end position="54"/>
    </location>
</feature>
<proteinExistence type="predicted"/>
<dbReference type="AlphaFoldDB" id="A0A6I4TFU2"/>
<keyword evidence="3" id="KW-1185">Reference proteome</keyword>